<evidence type="ECO:0000256" key="3">
    <source>
        <dbReference type="ARBA" id="ARBA00022833"/>
    </source>
</evidence>
<keyword evidence="3" id="KW-0862">Zinc</keyword>
<evidence type="ECO:0000256" key="5">
    <source>
        <dbReference type="ARBA" id="ARBA00023125"/>
    </source>
</evidence>
<dbReference type="PANTHER" id="PTHR31845">
    <property type="entry name" value="FINGER DOMAIN PROTEIN, PUTATIVE-RELATED"/>
    <property type="match status" value="1"/>
</dbReference>
<dbReference type="GO" id="GO:0008270">
    <property type="term" value="F:zinc ion binding"/>
    <property type="evidence" value="ECO:0007669"/>
    <property type="project" value="InterPro"/>
</dbReference>
<dbReference type="Proteomes" id="UP000191024">
    <property type="component" value="Chromosome G"/>
</dbReference>
<accession>A0A1G4KB52</accession>
<dbReference type="OrthoDB" id="2595934at2759"/>
<evidence type="ECO:0000256" key="4">
    <source>
        <dbReference type="ARBA" id="ARBA00023015"/>
    </source>
</evidence>
<dbReference type="GO" id="GO:0000976">
    <property type="term" value="F:transcription cis-regulatory region binding"/>
    <property type="evidence" value="ECO:0007669"/>
    <property type="project" value="TreeGrafter"/>
</dbReference>
<dbReference type="GO" id="GO:0000981">
    <property type="term" value="F:DNA-binding transcription factor activity, RNA polymerase II-specific"/>
    <property type="evidence" value="ECO:0007669"/>
    <property type="project" value="InterPro"/>
</dbReference>
<dbReference type="PANTHER" id="PTHR31845:SF34">
    <property type="entry name" value="TRANSCRIPTIONAL ACTIVATOR OF PROTEASES PRTT"/>
    <property type="match status" value="1"/>
</dbReference>
<dbReference type="PROSITE" id="PS50048">
    <property type="entry name" value="ZN2_CY6_FUNGAL_2"/>
    <property type="match status" value="1"/>
</dbReference>
<dbReference type="SUPFAM" id="SSF57701">
    <property type="entry name" value="Zn2/Cys6 DNA-binding domain"/>
    <property type="match status" value="1"/>
</dbReference>
<keyword evidence="10" id="KW-1185">Reference proteome</keyword>
<evidence type="ECO:0000256" key="6">
    <source>
        <dbReference type="ARBA" id="ARBA00023163"/>
    </source>
</evidence>
<evidence type="ECO:0000313" key="10">
    <source>
        <dbReference type="Proteomes" id="UP000191024"/>
    </source>
</evidence>
<gene>
    <name evidence="9" type="ORF">LAMI_0G11716G</name>
</gene>
<dbReference type="SMART" id="SM00066">
    <property type="entry name" value="GAL4"/>
    <property type="match status" value="1"/>
</dbReference>
<proteinExistence type="predicted"/>
<keyword evidence="7" id="KW-0539">Nucleus</keyword>
<evidence type="ECO:0000256" key="1">
    <source>
        <dbReference type="ARBA" id="ARBA00004123"/>
    </source>
</evidence>
<keyword evidence="6" id="KW-0804">Transcription</keyword>
<reference evidence="9 10" key="1">
    <citation type="submission" date="2016-03" db="EMBL/GenBank/DDBJ databases">
        <authorList>
            <person name="Devillers H."/>
        </authorList>
    </citation>
    <scope>NUCLEOTIDE SEQUENCE [LARGE SCALE GENOMIC DNA]</scope>
    <source>
        <strain evidence="9">CBS 11717</strain>
    </source>
</reference>
<evidence type="ECO:0000313" key="9">
    <source>
        <dbReference type="EMBL" id="SCV01470.1"/>
    </source>
</evidence>
<dbReference type="AlphaFoldDB" id="A0A1G4KB52"/>
<organism evidence="9 10">
    <name type="scientific">Lachancea mirantina</name>
    <dbReference type="NCBI Taxonomy" id="1230905"/>
    <lineage>
        <taxon>Eukaryota</taxon>
        <taxon>Fungi</taxon>
        <taxon>Dikarya</taxon>
        <taxon>Ascomycota</taxon>
        <taxon>Saccharomycotina</taxon>
        <taxon>Saccharomycetes</taxon>
        <taxon>Saccharomycetales</taxon>
        <taxon>Saccharomycetaceae</taxon>
        <taxon>Lachancea</taxon>
    </lineage>
</organism>
<dbReference type="STRING" id="1230905.A0A1G4KB52"/>
<comment type="subcellular location">
    <subcellularLocation>
        <location evidence="1">Nucleus</location>
    </subcellularLocation>
</comment>
<sequence length="694" mass="79776">MAPGESATKSLKKRGRRALRACDACRRLKSRCIPSPLQTEMQCLRCDSLNIRCSFQNLVENEQVSTSAADSILDDAEEPSLGADSAEWTKTLLKSGYTPEHFAANSKLLHNIDRNVSRLLGLLERNYGNVKQQQGTENKTKAIDSVLIEAVKMMTSTSGQTLVPANETPEPYFSTEQRHFTPYLASPFTMVSQLVSRENLPLAIYRLHEPSAYDQTDDIVTMKLVTLKEATSLMQDFRERYGNWCSFPEEISTERLVENIRAKNASLLLSAACVMALRYTDQHHDIKIRIYKNLLYKLKSDLGLAMKCVPQTTEFIQAIVILSIYSSSFSSDIMSVDGWYISGIGIKQYLTKNISEALLAFRDKTSANFSFGLSGGGVDSLDYNIFEEDEEFEKLTSFRLWNHLTLVHITHCVFSGRMSIVDEVRADLCRRTLDLPNATNFDGRMVAEISLQFKLYNFMQQCSVDDAFMRSGNLDIFENINEELKEWLAEWTYLFSQPIQPKTQYVEFAYHYGNAIVLYVGYHKLYEINKPYKRNPVTEPGYQKPFRTAIGEYISQIFPVHEVLSYMPSDKQIELLRHCHHCVKTMVTDKFESFKYLSDQVYFSCVHSSLMCIMTAHLLYYQEKSLLHENELESILMNIRNFIERLRVIREGELKSFWVEEVDLKVPSVVLQYHNAILQCFSSHFPEHLTSNLK</sequence>
<dbReference type="InterPro" id="IPR036864">
    <property type="entry name" value="Zn2-C6_fun-type_DNA-bd_sf"/>
</dbReference>
<dbReference type="Gene3D" id="4.10.240.10">
    <property type="entry name" value="Zn(2)-C6 fungal-type DNA-binding domain"/>
    <property type="match status" value="1"/>
</dbReference>
<dbReference type="GO" id="GO:0005634">
    <property type="term" value="C:nucleus"/>
    <property type="evidence" value="ECO:0007669"/>
    <property type="project" value="UniProtKB-SubCell"/>
</dbReference>
<protein>
    <submittedName>
        <fullName evidence="9">LAMI_0G11716g1_1</fullName>
    </submittedName>
</protein>
<dbReference type="InterPro" id="IPR001138">
    <property type="entry name" value="Zn2Cys6_DnaBD"/>
</dbReference>
<evidence type="ECO:0000256" key="2">
    <source>
        <dbReference type="ARBA" id="ARBA00022723"/>
    </source>
</evidence>
<evidence type="ECO:0000256" key="7">
    <source>
        <dbReference type="ARBA" id="ARBA00023242"/>
    </source>
</evidence>
<dbReference type="InterPro" id="IPR051089">
    <property type="entry name" value="prtT"/>
</dbReference>
<evidence type="ECO:0000259" key="8">
    <source>
        <dbReference type="PROSITE" id="PS50048"/>
    </source>
</evidence>
<dbReference type="CDD" id="cd00067">
    <property type="entry name" value="GAL4"/>
    <property type="match status" value="1"/>
</dbReference>
<dbReference type="PROSITE" id="PS00463">
    <property type="entry name" value="ZN2_CY6_FUNGAL_1"/>
    <property type="match status" value="1"/>
</dbReference>
<name>A0A1G4KB52_9SACH</name>
<keyword evidence="5" id="KW-0238">DNA-binding</keyword>
<keyword evidence="2" id="KW-0479">Metal-binding</keyword>
<feature type="domain" description="Zn(2)-C6 fungal-type" evidence="8">
    <location>
        <begin position="21"/>
        <end position="55"/>
    </location>
</feature>
<keyword evidence="4" id="KW-0805">Transcription regulation</keyword>
<dbReference type="EMBL" id="LT598469">
    <property type="protein sequence ID" value="SCV01470.1"/>
    <property type="molecule type" value="Genomic_DNA"/>
</dbReference>